<reference evidence="1" key="1">
    <citation type="journal article" date="2022" name="Plant J.">
        <title>Strategies of tolerance reflected in two North American maple genomes.</title>
        <authorList>
            <person name="McEvoy S.L."/>
            <person name="Sezen U.U."/>
            <person name="Trouern-Trend A."/>
            <person name="McMahon S.M."/>
            <person name="Schaberg P.G."/>
            <person name="Yang J."/>
            <person name="Wegrzyn J.L."/>
            <person name="Swenson N.G."/>
        </authorList>
    </citation>
    <scope>NUCLEOTIDE SEQUENCE</scope>
    <source>
        <strain evidence="1">91603</strain>
    </source>
</reference>
<keyword evidence="2" id="KW-1185">Reference proteome</keyword>
<proteinExistence type="predicted"/>
<evidence type="ECO:0000313" key="2">
    <source>
        <dbReference type="Proteomes" id="UP001064489"/>
    </source>
</evidence>
<dbReference type="AlphaFoldDB" id="A0AAD5NVD0"/>
<gene>
    <name evidence="1" type="ORF">LWI28_000307</name>
</gene>
<dbReference type="Proteomes" id="UP001064489">
    <property type="component" value="Chromosome 3"/>
</dbReference>
<accession>A0AAD5NVD0</accession>
<dbReference type="EMBL" id="JAJSOW010000100">
    <property type="protein sequence ID" value="KAI9184710.1"/>
    <property type="molecule type" value="Genomic_DNA"/>
</dbReference>
<protein>
    <submittedName>
        <fullName evidence="1">Uncharacterized protein</fullName>
    </submittedName>
</protein>
<organism evidence="1 2">
    <name type="scientific">Acer negundo</name>
    <name type="common">Box elder</name>
    <dbReference type="NCBI Taxonomy" id="4023"/>
    <lineage>
        <taxon>Eukaryota</taxon>
        <taxon>Viridiplantae</taxon>
        <taxon>Streptophyta</taxon>
        <taxon>Embryophyta</taxon>
        <taxon>Tracheophyta</taxon>
        <taxon>Spermatophyta</taxon>
        <taxon>Magnoliopsida</taxon>
        <taxon>eudicotyledons</taxon>
        <taxon>Gunneridae</taxon>
        <taxon>Pentapetalae</taxon>
        <taxon>rosids</taxon>
        <taxon>malvids</taxon>
        <taxon>Sapindales</taxon>
        <taxon>Sapindaceae</taxon>
        <taxon>Hippocastanoideae</taxon>
        <taxon>Acereae</taxon>
        <taxon>Acer</taxon>
    </lineage>
</organism>
<name>A0AAD5NVD0_ACENE</name>
<reference evidence="1" key="2">
    <citation type="submission" date="2023-02" db="EMBL/GenBank/DDBJ databases">
        <authorList>
            <person name="Swenson N.G."/>
            <person name="Wegrzyn J.L."/>
            <person name="Mcevoy S.L."/>
        </authorList>
    </citation>
    <scope>NUCLEOTIDE SEQUENCE</scope>
    <source>
        <strain evidence="1">91603</strain>
        <tissue evidence="1">Leaf</tissue>
    </source>
</reference>
<comment type="caution">
    <text evidence="1">The sequence shown here is derived from an EMBL/GenBank/DDBJ whole genome shotgun (WGS) entry which is preliminary data.</text>
</comment>
<sequence>MKKLTLLRAKKQEKVVDLPCATKLHESGVSKTESSICEEMKERKERDRRLRLWEKNQVRLWRYAPDIQGNPRFSTHLSQEYWRI</sequence>
<evidence type="ECO:0000313" key="1">
    <source>
        <dbReference type="EMBL" id="KAI9184710.1"/>
    </source>
</evidence>